<dbReference type="Proteomes" id="UP000275256">
    <property type="component" value="Unassembled WGS sequence"/>
</dbReference>
<dbReference type="Pfam" id="PF01035">
    <property type="entry name" value="DNA_binding_1"/>
    <property type="match status" value="1"/>
</dbReference>
<dbReference type="Gene3D" id="1.10.10.10">
    <property type="entry name" value="Winged helix-like DNA-binding domain superfamily/Winged helix DNA-binding domain"/>
    <property type="match status" value="1"/>
</dbReference>
<reference evidence="3 4" key="1">
    <citation type="submission" date="2018-10" db="EMBL/GenBank/DDBJ databases">
        <title>Tessaracoccus antarcticuss sp. nov., isolated from sediment.</title>
        <authorList>
            <person name="Zhou L.Y."/>
            <person name="Du Z.J."/>
        </authorList>
    </citation>
    <scope>NUCLEOTIDE SEQUENCE [LARGE SCALE GENOMIC DNA]</scope>
    <source>
        <strain evidence="3 4">JDX10</strain>
    </source>
</reference>
<accession>A0A3M0GBL3</accession>
<dbReference type="EMBL" id="REFW01000001">
    <property type="protein sequence ID" value="RMB62441.1"/>
    <property type="molecule type" value="Genomic_DNA"/>
</dbReference>
<evidence type="ECO:0000259" key="2">
    <source>
        <dbReference type="Pfam" id="PF01035"/>
    </source>
</evidence>
<keyword evidence="1" id="KW-0227">DNA damage</keyword>
<gene>
    <name evidence="3" type="ORF">EAX62_03670</name>
</gene>
<proteinExistence type="predicted"/>
<dbReference type="CDD" id="cd06445">
    <property type="entry name" value="ATase"/>
    <property type="match status" value="1"/>
</dbReference>
<evidence type="ECO:0000313" key="4">
    <source>
        <dbReference type="Proteomes" id="UP000275256"/>
    </source>
</evidence>
<keyword evidence="3" id="KW-0808">Transferase</keyword>
<protein>
    <submittedName>
        <fullName evidence="3">Cysteine methyltransferase</fullName>
    </submittedName>
</protein>
<name>A0A3M0GBL3_9ACTN</name>
<evidence type="ECO:0000313" key="3">
    <source>
        <dbReference type="EMBL" id="RMB62441.1"/>
    </source>
</evidence>
<dbReference type="InterPro" id="IPR036217">
    <property type="entry name" value="MethylDNA_cys_MeTrfase_DNAb"/>
</dbReference>
<dbReference type="GO" id="GO:0006281">
    <property type="term" value="P:DNA repair"/>
    <property type="evidence" value="ECO:0007669"/>
    <property type="project" value="InterPro"/>
</dbReference>
<sequence>MAGNVADDALVERILRAVEQVPQGRIVSYGDIAGLVGVGPRHVGNVLGRWGSGVAWWRVTNSQGELPAPLLPEALPHWEAEGVSLKTNGRGCRIERHRADLLELGVRWERAIADLPH</sequence>
<feature type="domain" description="Methylated-DNA-[protein]-cysteine S-methyltransferase DNA binding" evidence="2">
    <location>
        <begin position="12"/>
        <end position="67"/>
    </location>
</feature>
<dbReference type="InterPro" id="IPR036388">
    <property type="entry name" value="WH-like_DNA-bd_sf"/>
</dbReference>
<comment type="caution">
    <text evidence="3">The sequence shown here is derived from an EMBL/GenBank/DDBJ whole genome shotgun (WGS) entry which is preliminary data.</text>
</comment>
<evidence type="ECO:0000256" key="1">
    <source>
        <dbReference type="ARBA" id="ARBA00022763"/>
    </source>
</evidence>
<keyword evidence="3" id="KW-0489">Methyltransferase</keyword>
<dbReference type="PANTHER" id="PTHR42942:SF1">
    <property type="entry name" value="ALKYLTRANSFERASE-LIKE PROTEIN 1"/>
    <property type="match status" value="1"/>
</dbReference>
<keyword evidence="4" id="KW-1185">Reference proteome</keyword>
<dbReference type="GO" id="GO:0032259">
    <property type="term" value="P:methylation"/>
    <property type="evidence" value="ECO:0007669"/>
    <property type="project" value="UniProtKB-KW"/>
</dbReference>
<dbReference type="SUPFAM" id="SSF46767">
    <property type="entry name" value="Methylated DNA-protein cysteine methyltransferase, C-terminal domain"/>
    <property type="match status" value="1"/>
</dbReference>
<organism evidence="3 4">
    <name type="scientific">Tessaracoccus antarcticus</name>
    <dbReference type="NCBI Taxonomy" id="2479848"/>
    <lineage>
        <taxon>Bacteria</taxon>
        <taxon>Bacillati</taxon>
        <taxon>Actinomycetota</taxon>
        <taxon>Actinomycetes</taxon>
        <taxon>Propionibacteriales</taxon>
        <taxon>Propionibacteriaceae</taxon>
        <taxon>Tessaracoccus</taxon>
    </lineage>
</organism>
<dbReference type="GO" id="GO:0008168">
    <property type="term" value="F:methyltransferase activity"/>
    <property type="evidence" value="ECO:0007669"/>
    <property type="project" value="UniProtKB-KW"/>
</dbReference>
<dbReference type="InterPro" id="IPR052520">
    <property type="entry name" value="ATL_DNA_repair"/>
</dbReference>
<dbReference type="AlphaFoldDB" id="A0A3M0GBL3"/>
<dbReference type="PANTHER" id="PTHR42942">
    <property type="entry name" value="6-O-METHYLGUANINE DNA METHYLTRANSFERASE"/>
    <property type="match status" value="1"/>
</dbReference>
<dbReference type="InterPro" id="IPR014048">
    <property type="entry name" value="MethylDNA_cys_MeTrfase_DNA-bd"/>
</dbReference>